<dbReference type="PRINTS" id="PR00032">
    <property type="entry name" value="HTHARAC"/>
</dbReference>
<keyword evidence="2" id="KW-0238">DNA-binding</keyword>
<dbReference type="GO" id="GO:0003700">
    <property type="term" value="F:DNA-binding transcription factor activity"/>
    <property type="evidence" value="ECO:0007669"/>
    <property type="project" value="InterPro"/>
</dbReference>
<dbReference type="SUPFAM" id="SSF46689">
    <property type="entry name" value="Homeodomain-like"/>
    <property type="match status" value="2"/>
</dbReference>
<dbReference type="Gene3D" id="1.10.10.60">
    <property type="entry name" value="Homeodomain-like"/>
    <property type="match status" value="2"/>
</dbReference>
<dbReference type="PANTHER" id="PTHR47893">
    <property type="entry name" value="REGULATORY PROTEIN PCHR"/>
    <property type="match status" value="1"/>
</dbReference>
<dbReference type="EMBL" id="QMFY01000010">
    <property type="protein sequence ID" value="RAV99506.1"/>
    <property type="molecule type" value="Genomic_DNA"/>
</dbReference>
<evidence type="ECO:0000256" key="1">
    <source>
        <dbReference type="ARBA" id="ARBA00023015"/>
    </source>
</evidence>
<dbReference type="OrthoDB" id="799767at2"/>
<proteinExistence type="predicted"/>
<dbReference type="PROSITE" id="PS01124">
    <property type="entry name" value="HTH_ARAC_FAMILY_2"/>
    <property type="match status" value="1"/>
</dbReference>
<dbReference type="InterPro" id="IPR009057">
    <property type="entry name" value="Homeodomain-like_sf"/>
</dbReference>
<evidence type="ECO:0000313" key="5">
    <source>
        <dbReference type="EMBL" id="RAV99506.1"/>
    </source>
</evidence>
<evidence type="ECO:0000259" key="4">
    <source>
        <dbReference type="PROSITE" id="PS01124"/>
    </source>
</evidence>
<organism evidence="5 6">
    <name type="scientific">Pseudochryseolinea flava</name>
    <dbReference type="NCBI Taxonomy" id="2059302"/>
    <lineage>
        <taxon>Bacteria</taxon>
        <taxon>Pseudomonadati</taxon>
        <taxon>Bacteroidota</taxon>
        <taxon>Cytophagia</taxon>
        <taxon>Cytophagales</taxon>
        <taxon>Fulvivirgaceae</taxon>
        <taxon>Pseudochryseolinea</taxon>
    </lineage>
</organism>
<dbReference type="InterPro" id="IPR018060">
    <property type="entry name" value="HTH_AraC"/>
</dbReference>
<evidence type="ECO:0000256" key="3">
    <source>
        <dbReference type="ARBA" id="ARBA00023163"/>
    </source>
</evidence>
<comment type="caution">
    <text evidence="5">The sequence shown here is derived from an EMBL/GenBank/DDBJ whole genome shotgun (WGS) entry which is preliminary data.</text>
</comment>
<keyword evidence="1" id="KW-0805">Transcription regulation</keyword>
<feature type="domain" description="HTH araC/xylS-type" evidence="4">
    <location>
        <begin position="92"/>
        <end position="188"/>
    </location>
</feature>
<reference evidence="5 6" key="1">
    <citation type="submission" date="2018-06" db="EMBL/GenBank/DDBJ databases">
        <title>Chryseolinea flavus sp. nov., a member of the phylum Bacteroidetes isolated from soil.</title>
        <authorList>
            <person name="Li Y."/>
            <person name="Wang J."/>
        </authorList>
    </citation>
    <scope>NUCLEOTIDE SEQUENCE [LARGE SCALE GENOMIC DNA]</scope>
    <source>
        <strain evidence="5 6">SDU1-6</strain>
    </source>
</reference>
<dbReference type="RefSeq" id="WP_112748292.1">
    <property type="nucleotide sequence ID" value="NZ_QMFY01000010.1"/>
</dbReference>
<sequence length="188" mass="21688">MFHKEWNILKQLRQAIDENTPLILGTESKRISPQISSVIEQITNCQIERIMKRPYLAAKVTELFILQLHELTNTAVDPRLELLAPQDLSGLNKARAYIRENYKDGCTILELSKVVGLNRLKLKTGFKLAFGDTIFEYLTKVRMQEANRLLKTTTLPISEIANLVGYKHSQHFAKAFKKHFRVLPRDVK</sequence>
<accession>A0A364XYT8</accession>
<dbReference type="InterPro" id="IPR053142">
    <property type="entry name" value="PchR_regulatory_protein"/>
</dbReference>
<dbReference type="InterPro" id="IPR020449">
    <property type="entry name" value="Tscrpt_reg_AraC-type_HTH"/>
</dbReference>
<dbReference type="Pfam" id="PF12833">
    <property type="entry name" value="HTH_18"/>
    <property type="match status" value="1"/>
</dbReference>
<name>A0A364XYT8_9BACT</name>
<dbReference type="SMART" id="SM00342">
    <property type="entry name" value="HTH_ARAC"/>
    <property type="match status" value="1"/>
</dbReference>
<dbReference type="GO" id="GO:0043565">
    <property type="term" value="F:sequence-specific DNA binding"/>
    <property type="evidence" value="ECO:0007669"/>
    <property type="project" value="InterPro"/>
</dbReference>
<gene>
    <name evidence="5" type="ORF">DQQ10_18040</name>
</gene>
<keyword evidence="6" id="KW-1185">Reference proteome</keyword>
<keyword evidence="3" id="KW-0804">Transcription</keyword>
<protein>
    <recommendedName>
        <fullName evidence="4">HTH araC/xylS-type domain-containing protein</fullName>
    </recommendedName>
</protein>
<dbReference type="Proteomes" id="UP000251889">
    <property type="component" value="Unassembled WGS sequence"/>
</dbReference>
<evidence type="ECO:0000313" key="6">
    <source>
        <dbReference type="Proteomes" id="UP000251889"/>
    </source>
</evidence>
<dbReference type="PANTHER" id="PTHR47893:SF1">
    <property type="entry name" value="REGULATORY PROTEIN PCHR"/>
    <property type="match status" value="1"/>
</dbReference>
<evidence type="ECO:0000256" key="2">
    <source>
        <dbReference type="ARBA" id="ARBA00023125"/>
    </source>
</evidence>
<dbReference type="AlphaFoldDB" id="A0A364XYT8"/>